<dbReference type="Proteomes" id="UP001303946">
    <property type="component" value="Chromosome"/>
</dbReference>
<evidence type="ECO:0000259" key="2">
    <source>
        <dbReference type="SMART" id="SM00771"/>
    </source>
</evidence>
<feature type="compositionally biased region" description="Basic and acidic residues" evidence="1">
    <location>
        <begin position="33"/>
        <end position="49"/>
    </location>
</feature>
<organism evidence="3 4">
    <name type="scientific">Piscinibacter gummiphilus</name>
    <dbReference type="NCBI Taxonomy" id="946333"/>
    <lineage>
        <taxon>Bacteria</taxon>
        <taxon>Pseudomonadati</taxon>
        <taxon>Pseudomonadota</taxon>
        <taxon>Betaproteobacteria</taxon>
        <taxon>Burkholderiales</taxon>
        <taxon>Sphaerotilaceae</taxon>
        <taxon>Piscinibacter</taxon>
    </lineage>
</organism>
<protein>
    <submittedName>
        <fullName evidence="3">Cell division protein FtsZ</fullName>
    </submittedName>
</protein>
<proteinExistence type="predicted"/>
<keyword evidence="3" id="KW-0131">Cell cycle</keyword>
<evidence type="ECO:0000256" key="1">
    <source>
        <dbReference type="SAM" id="MobiDB-lite"/>
    </source>
</evidence>
<evidence type="ECO:0000313" key="3">
    <source>
        <dbReference type="EMBL" id="WOB10504.1"/>
    </source>
</evidence>
<accession>A0ABZ0CZY1</accession>
<dbReference type="InterPro" id="IPR007449">
    <property type="entry name" value="ZipA_FtsZ-bd_C"/>
</dbReference>
<gene>
    <name evidence="3" type="ORF">RXV79_10675</name>
</gene>
<dbReference type="RefSeq" id="WP_316703412.1">
    <property type="nucleotide sequence ID" value="NZ_CP136336.1"/>
</dbReference>
<dbReference type="SMART" id="SM00771">
    <property type="entry name" value="ZipA_C"/>
    <property type="match status" value="1"/>
</dbReference>
<name>A0ABZ0CZY1_9BURK</name>
<feature type="region of interest" description="Disordered" evidence="1">
    <location>
        <begin position="27"/>
        <end position="49"/>
    </location>
</feature>
<dbReference type="SUPFAM" id="SSF64383">
    <property type="entry name" value="Cell-division protein ZipA, C-terminal domain"/>
    <property type="match status" value="1"/>
</dbReference>
<sequence>MNSLTIALAGLGGVVLAGVVAHGAWQARKAGPKRAEQPAPEPRERQAPRDLIEPVLGDLPAEPVLQDAAPVLLDDDKPVSPLPIAAVRRATPRIDALVDAIVTLTLESPVTGELVLAHQPTTRRAGSKPFLIEGLNTETGEWEAPLPGRHYGELQAGVQLANRTGALNEIEYSEFVQKIQPMADAIGAMVDFPDMLDVASRAKELDAFAGQHDAQLAVHLQARSVAWSVGYIQQHAARHGFVPGMVPGRLVMPSKEEGAPPILTLTFDAQAALADDPNQAAVRDVTLSFDVPQTEAKAEPFIAWQASAQALSLGMDAAIVDDNGQPLSPAGFAAIGAELGKLYEALEARDIAAGSMVARRLFS</sequence>
<dbReference type="GO" id="GO:0051301">
    <property type="term" value="P:cell division"/>
    <property type="evidence" value="ECO:0007669"/>
    <property type="project" value="UniProtKB-KW"/>
</dbReference>
<reference evidence="3 4" key="1">
    <citation type="submission" date="2023-10" db="EMBL/GenBank/DDBJ databases">
        <title>Bacteria for the degradation of biodegradable plastic PBAT(Polybutylene adipate terephthalate).</title>
        <authorList>
            <person name="Weon H.-Y."/>
            <person name="Yeon J."/>
        </authorList>
    </citation>
    <scope>NUCLEOTIDE SEQUENCE [LARGE SCALE GENOMIC DNA]</scope>
    <source>
        <strain evidence="3 4">SBD 7-3</strain>
    </source>
</reference>
<keyword evidence="3" id="KW-0132">Cell division</keyword>
<evidence type="ECO:0000313" key="4">
    <source>
        <dbReference type="Proteomes" id="UP001303946"/>
    </source>
</evidence>
<dbReference type="EMBL" id="CP136336">
    <property type="protein sequence ID" value="WOB10504.1"/>
    <property type="molecule type" value="Genomic_DNA"/>
</dbReference>
<keyword evidence="4" id="KW-1185">Reference proteome</keyword>
<dbReference type="InterPro" id="IPR036765">
    <property type="entry name" value="ZipA_FtsZ-bd_C_sf"/>
</dbReference>
<feature type="domain" description="ZipA C-terminal FtsZ-binding" evidence="2">
    <location>
        <begin position="212"/>
        <end position="339"/>
    </location>
</feature>